<dbReference type="Proteomes" id="UP001597183">
    <property type="component" value="Unassembled WGS sequence"/>
</dbReference>
<sequence length="106" mass="11805">MADETTEQRRARILALSPEDRAFLAGIIRRQLDRIPDQIAKLREDEQALTEWLTEFAPEMLPVLSCINAGISCQSSPDCPEYAQNKACRQGPPAYAPYPTGEADRG</sequence>
<keyword evidence="2" id="KW-1185">Reference proteome</keyword>
<organism evidence="1 2">
    <name type="scientific">Actinoplanes sichuanensis</name>
    <dbReference type="NCBI Taxonomy" id="512349"/>
    <lineage>
        <taxon>Bacteria</taxon>
        <taxon>Bacillati</taxon>
        <taxon>Actinomycetota</taxon>
        <taxon>Actinomycetes</taxon>
        <taxon>Micromonosporales</taxon>
        <taxon>Micromonosporaceae</taxon>
        <taxon>Actinoplanes</taxon>
    </lineage>
</organism>
<protein>
    <submittedName>
        <fullName evidence="1">Uncharacterized protein</fullName>
    </submittedName>
</protein>
<gene>
    <name evidence="1" type="ORF">ACFQ5G_12485</name>
</gene>
<name>A0ABW4A7L1_9ACTN</name>
<evidence type="ECO:0000313" key="2">
    <source>
        <dbReference type="Proteomes" id="UP001597183"/>
    </source>
</evidence>
<evidence type="ECO:0000313" key="1">
    <source>
        <dbReference type="EMBL" id="MFD1366163.1"/>
    </source>
</evidence>
<reference evidence="2" key="1">
    <citation type="journal article" date="2019" name="Int. J. Syst. Evol. Microbiol.">
        <title>The Global Catalogue of Microorganisms (GCM) 10K type strain sequencing project: providing services to taxonomists for standard genome sequencing and annotation.</title>
        <authorList>
            <consortium name="The Broad Institute Genomics Platform"/>
            <consortium name="The Broad Institute Genome Sequencing Center for Infectious Disease"/>
            <person name="Wu L."/>
            <person name="Ma J."/>
        </authorList>
    </citation>
    <scope>NUCLEOTIDE SEQUENCE [LARGE SCALE GENOMIC DNA]</scope>
    <source>
        <strain evidence="2">CCM 7526</strain>
    </source>
</reference>
<dbReference type="EMBL" id="JBHTMK010000016">
    <property type="protein sequence ID" value="MFD1366163.1"/>
    <property type="molecule type" value="Genomic_DNA"/>
</dbReference>
<dbReference type="RefSeq" id="WP_317786555.1">
    <property type="nucleotide sequence ID" value="NZ_AP028461.1"/>
</dbReference>
<comment type="caution">
    <text evidence="1">The sequence shown here is derived from an EMBL/GenBank/DDBJ whole genome shotgun (WGS) entry which is preliminary data.</text>
</comment>
<proteinExistence type="predicted"/>
<accession>A0ABW4A7L1</accession>